<protein>
    <submittedName>
        <fullName evidence="2">Uncharacterized protein</fullName>
    </submittedName>
</protein>
<dbReference type="Proteomes" id="UP000642673">
    <property type="component" value="Unassembled WGS sequence"/>
</dbReference>
<name>A0ABQ3ETI6_9ACTN</name>
<feature type="region of interest" description="Disordered" evidence="1">
    <location>
        <begin position="109"/>
        <end position="174"/>
    </location>
</feature>
<comment type="caution">
    <text evidence="2">The sequence shown here is derived from an EMBL/GenBank/DDBJ whole genome shotgun (WGS) entry which is preliminary data.</text>
</comment>
<organism evidence="2 3">
    <name type="scientific">Streptomyces cirratus</name>
    <dbReference type="NCBI Taxonomy" id="68187"/>
    <lineage>
        <taxon>Bacteria</taxon>
        <taxon>Bacillati</taxon>
        <taxon>Actinomycetota</taxon>
        <taxon>Actinomycetes</taxon>
        <taxon>Kitasatosporales</taxon>
        <taxon>Streptomycetaceae</taxon>
        <taxon>Streptomyces</taxon>
    </lineage>
</organism>
<evidence type="ECO:0000256" key="1">
    <source>
        <dbReference type="SAM" id="MobiDB-lite"/>
    </source>
</evidence>
<sequence>MESAGARQGGVGEPDARRSHGDGFAYEPGGGDPDVPHSAGCVRTAAGFTCAARPAATLGAGQACIRLSEALLREPCEPLGAEPVTVDPTPSAPVAAAATHRPDRLTAVAFSDGANGSETKDQSGRVLRLRPRPGRLPRLRRAPGPSGRRAEQAGGRAGRATGGEAHQGPHLGFMGEPRVSVLQLRTDLKALAGSRWLR</sequence>
<proteinExistence type="predicted"/>
<dbReference type="EMBL" id="BMVP01000005">
    <property type="protein sequence ID" value="GHB59177.1"/>
    <property type="molecule type" value="Genomic_DNA"/>
</dbReference>
<accession>A0ABQ3ETI6</accession>
<evidence type="ECO:0000313" key="3">
    <source>
        <dbReference type="Proteomes" id="UP000642673"/>
    </source>
</evidence>
<evidence type="ECO:0000313" key="2">
    <source>
        <dbReference type="EMBL" id="GHB59177.1"/>
    </source>
</evidence>
<gene>
    <name evidence="2" type="ORF">GCM10010347_31400</name>
</gene>
<keyword evidence="3" id="KW-1185">Reference proteome</keyword>
<feature type="region of interest" description="Disordered" evidence="1">
    <location>
        <begin position="1"/>
        <end position="40"/>
    </location>
</feature>
<reference evidence="3" key="1">
    <citation type="journal article" date="2019" name="Int. J. Syst. Evol. Microbiol.">
        <title>The Global Catalogue of Microorganisms (GCM) 10K type strain sequencing project: providing services to taxonomists for standard genome sequencing and annotation.</title>
        <authorList>
            <consortium name="The Broad Institute Genomics Platform"/>
            <consortium name="The Broad Institute Genome Sequencing Center for Infectious Disease"/>
            <person name="Wu L."/>
            <person name="Ma J."/>
        </authorList>
    </citation>
    <scope>NUCLEOTIDE SEQUENCE [LARGE SCALE GENOMIC DNA]</scope>
    <source>
        <strain evidence="3">JCM 4738</strain>
    </source>
</reference>
<feature type="compositionally biased region" description="Low complexity" evidence="1">
    <location>
        <begin position="142"/>
        <end position="154"/>
    </location>
</feature>
<feature type="compositionally biased region" description="Basic residues" evidence="1">
    <location>
        <begin position="127"/>
        <end position="141"/>
    </location>
</feature>